<dbReference type="GO" id="GO:0006106">
    <property type="term" value="P:fumarate metabolic process"/>
    <property type="evidence" value="ECO:0007669"/>
    <property type="project" value="InterPro"/>
</dbReference>
<dbReference type="FunFam" id="1.20.200.10:FF:000001">
    <property type="entry name" value="Fumarate hydratase, mitochondrial"/>
    <property type="match status" value="1"/>
</dbReference>
<reference evidence="8 9" key="1">
    <citation type="submission" date="2017-04" db="EMBL/GenBank/DDBJ databases">
        <title>Comparative genome analysis of Subtercola boreus.</title>
        <authorList>
            <person name="Cho Y.-J."/>
            <person name="Cho A."/>
            <person name="Kim O.-S."/>
            <person name="Lee J.-I."/>
        </authorList>
    </citation>
    <scope>NUCLEOTIDE SEQUENCE [LARGE SCALE GENOMIC DNA]</scope>
    <source>
        <strain evidence="8 9">P27444</strain>
    </source>
</reference>
<dbReference type="HAMAP" id="MF_00743">
    <property type="entry name" value="FumaraseC"/>
    <property type="match status" value="1"/>
</dbReference>
<dbReference type="PANTHER" id="PTHR11444:SF22">
    <property type="entry name" value="FUMARATE HYDRATASE CLASS II"/>
    <property type="match status" value="1"/>
</dbReference>
<dbReference type="Pfam" id="PF00206">
    <property type="entry name" value="Lyase_1"/>
    <property type="match status" value="1"/>
</dbReference>
<evidence type="ECO:0000259" key="6">
    <source>
        <dbReference type="Pfam" id="PF00206"/>
    </source>
</evidence>
<evidence type="ECO:0000313" key="8">
    <source>
        <dbReference type="EMBL" id="RFA11510.1"/>
    </source>
</evidence>
<comment type="caution">
    <text evidence="8">The sequence shown here is derived from an EMBL/GenBank/DDBJ whole genome shotgun (WGS) entry which is preliminary data.</text>
</comment>
<feature type="binding site" description="in site B" evidence="5">
    <location>
        <begin position="129"/>
        <end position="132"/>
    </location>
    <ligand>
        <name>substrate</name>
    </ligand>
</feature>
<dbReference type="Gene3D" id="1.10.275.10">
    <property type="entry name" value="Fumarase/aspartase (N-terminal domain)"/>
    <property type="match status" value="1"/>
</dbReference>
<dbReference type="OrthoDB" id="9802809at2"/>
<evidence type="ECO:0000256" key="1">
    <source>
        <dbReference type="ARBA" id="ARBA00009084"/>
    </source>
</evidence>
<evidence type="ECO:0000313" key="9">
    <source>
        <dbReference type="Proteomes" id="UP000256709"/>
    </source>
</evidence>
<dbReference type="EC" id="4.2.1.2" evidence="5"/>
<protein>
    <recommendedName>
        <fullName evidence="5">Fumarate hydratase class II</fullName>
        <shortName evidence="5">Fumarase C</shortName>
        <ecNumber evidence="5">4.2.1.2</ecNumber>
    </recommendedName>
    <alternativeName>
        <fullName evidence="5">Aerobic fumarase</fullName>
    </alternativeName>
    <alternativeName>
        <fullName evidence="5">Iron-independent fumarase</fullName>
    </alternativeName>
</protein>
<feature type="binding site" evidence="5">
    <location>
        <position position="187"/>
    </location>
    <ligand>
        <name>substrate</name>
    </ligand>
</feature>
<evidence type="ECO:0000256" key="3">
    <source>
        <dbReference type="ARBA" id="ARBA00022532"/>
    </source>
</evidence>
<dbReference type="Gene3D" id="1.20.200.10">
    <property type="entry name" value="Fumarase/aspartase (Central domain)"/>
    <property type="match status" value="1"/>
</dbReference>
<dbReference type="InterPro" id="IPR000362">
    <property type="entry name" value="Fumarate_lyase_fam"/>
</dbReference>
<comment type="subcellular location">
    <subcellularLocation>
        <location evidence="5">Cytoplasm</location>
    </subcellularLocation>
</comment>
<evidence type="ECO:0000256" key="5">
    <source>
        <dbReference type="HAMAP-Rule" id="MF_00743"/>
    </source>
</evidence>
<dbReference type="PRINTS" id="PR00145">
    <property type="entry name" value="ARGSUCLYASE"/>
</dbReference>
<evidence type="ECO:0000259" key="7">
    <source>
        <dbReference type="Pfam" id="PF10415"/>
    </source>
</evidence>
<dbReference type="PRINTS" id="PR00149">
    <property type="entry name" value="FUMRATELYASE"/>
</dbReference>
<dbReference type="InterPro" id="IPR020557">
    <property type="entry name" value="Fumarate_lyase_CS"/>
</dbReference>
<dbReference type="InterPro" id="IPR022761">
    <property type="entry name" value="Fumarate_lyase_N"/>
</dbReference>
<dbReference type="AlphaFoldDB" id="A0A3E0VPS1"/>
<dbReference type="RefSeq" id="WP_116283578.1">
    <property type="nucleotide sequence ID" value="NZ_NBXA01000023.1"/>
</dbReference>
<dbReference type="Proteomes" id="UP000256709">
    <property type="component" value="Unassembled WGS sequence"/>
</dbReference>
<gene>
    <name evidence="8" type="primary">aspA</name>
    <name evidence="5" type="synonym">fumC</name>
    <name evidence="8" type="ORF">B7R21_12445</name>
</gene>
<name>A0A3E0VPS1_9MICO</name>
<evidence type="ECO:0000256" key="4">
    <source>
        <dbReference type="ARBA" id="ARBA00023239"/>
    </source>
</evidence>
<keyword evidence="2 5" id="KW-0963">Cytoplasm</keyword>
<dbReference type="InterPro" id="IPR005677">
    <property type="entry name" value="Fum_hydII"/>
</dbReference>
<comment type="similarity">
    <text evidence="1 5">Belongs to the class-II fumarase/aspartase family. Fumarase subfamily.</text>
</comment>
<comment type="subunit">
    <text evidence="5">Homotetramer.</text>
</comment>
<dbReference type="FunFam" id="1.10.275.10:FF:000001">
    <property type="entry name" value="Fumarate hydratase, mitochondrial"/>
    <property type="match status" value="1"/>
</dbReference>
<dbReference type="PROSITE" id="PS00163">
    <property type="entry name" value="FUMARATE_LYASES"/>
    <property type="match status" value="1"/>
</dbReference>
<organism evidence="8 9">
    <name type="scientific">Subtercola boreus</name>
    <dbReference type="NCBI Taxonomy" id="120213"/>
    <lineage>
        <taxon>Bacteria</taxon>
        <taxon>Bacillati</taxon>
        <taxon>Actinomycetota</taxon>
        <taxon>Actinomycetes</taxon>
        <taxon>Micrococcales</taxon>
        <taxon>Microbacteriaceae</taxon>
        <taxon>Subtercola</taxon>
    </lineage>
</organism>
<dbReference type="PANTHER" id="PTHR11444">
    <property type="entry name" value="ASPARTATEAMMONIA/ARGININOSUCCINATE/ADENYLOSUCCINATE LYASE"/>
    <property type="match status" value="1"/>
</dbReference>
<dbReference type="GO" id="GO:0005737">
    <property type="term" value="C:cytoplasm"/>
    <property type="evidence" value="ECO:0007669"/>
    <property type="project" value="UniProtKB-SubCell"/>
</dbReference>
<accession>A0A3E0VPS1</accession>
<comment type="function">
    <text evidence="5">Involved in the TCA cycle. Catalyzes the stereospecific interconversion of fumarate to L-malate.</text>
</comment>
<dbReference type="InterPro" id="IPR018951">
    <property type="entry name" value="Fumarase_C_C"/>
</dbReference>
<dbReference type="NCBIfam" id="NF008909">
    <property type="entry name" value="PRK12273.1"/>
    <property type="match status" value="1"/>
</dbReference>
<feature type="active site" description="Proton donor/acceptor" evidence="5">
    <location>
        <position position="188"/>
    </location>
</feature>
<feature type="binding site" evidence="5">
    <location>
        <position position="319"/>
    </location>
    <ligand>
        <name>substrate</name>
    </ligand>
</feature>
<comment type="catalytic activity">
    <reaction evidence="5">
        <text>(S)-malate = fumarate + H2O</text>
        <dbReference type="Rhea" id="RHEA:12460"/>
        <dbReference type="ChEBI" id="CHEBI:15377"/>
        <dbReference type="ChEBI" id="CHEBI:15589"/>
        <dbReference type="ChEBI" id="CHEBI:29806"/>
        <dbReference type="EC" id="4.2.1.2"/>
    </reaction>
</comment>
<comment type="miscellaneous">
    <text evidence="5">There are 2 substrate-binding sites: the catalytic A site, and the non-catalytic B site that may play a role in the transfer of substrate or product between the active site and the solvent. Alternatively, the B site may bind allosteric effectors.</text>
</comment>
<feature type="domain" description="Fumarate lyase N-terminal" evidence="6">
    <location>
        <begin position="18"/>
        <end position="342"/>
    </location>
</feature>
<keyword evidence="3 5" id="KW-0816">Tricarboxylic acid cycle</keyword>
<dbReference type="GO" id="GO:0004333">
    <property type="term" value="F:fumarate hydratase activity"/>
    <property type="evidence" value="ECO:0007669"/>
    <property type="project" value="UniProtKB-UniRule"/>
</dbReference>
<dbReference type="InterPro" id="IPR008948">
    <property type="entry name" value="L-Aspartase-like"/>
</dbReference>
<dbReference type="Gene3D" id="1.10.40.30">
    <property type="entry name" value="Fumarase/aspartase (C-terminal domain)"/>
    <property type="match status" value="1"/>
</dbReference>
<keyword evidence="4 5" id="KW-0456">Lyase</keyword>
<feature type="active site" evidence="5">
    <location>
        <position position="318"/>
    </location>
</feature>
<dbReference type="UniPathway" id="UPA00223">
    <property type="reaction ID" value="UER01007"/>
</dbReference>
<sequence>MVENAAGTEYRIEHDTMGEVRVPASALYGAQTQRAVENFPVSGDVLEPAQIAALALIKKAAALANAELGVLERGIADAIASAADEVAAGEHGDQFPIDIYQTGSGTSTNMNMNEVLASLASERLGSKVHPNDHVNASQSSNDVFPTSVHVAVTAALINDLVPSLAHLAEALEEKSVLWATAVKSGRTHLMDATPVTLGQEFGGYASQVRLGIERVEGTLKHVAEVPLGGTAVGTGINTPAGFPQLVIRLLASETGLPITEARDHFEAQGARDSLVEASGALRVLAVSLTKICNDLRWMGSGPNTGLGELHIPDLQPGSSIMPGKVNPVIPEAVLQVCSRVIGNDASIAWSGASGSFELNVAIPVMGTALLESIRLLSTSSVLLADKTVAGLEANLERARALAESSPSIVTPLNRIIGYEAAAKIAKHSVAKGLTVREAVIDLGFVERGEVTLEQLDTALDVLSMTRPPQVTA</sequence>
<dbReference type="SUPFAM" id="SSF48557">
    <property type="entry name" value="L-aspartase-like"/>
    <property type="match status" value="1"/>
</dbReference>
<feature type="binding site" evidence="5">
    <location>
        <begin position="104"/>
        <end position="106"/>
    </location>
    <ligand>
        <name>substrate</name>
    </ligand>
</feature>
<dbReference type="EMBL" id="NBXA01000023">
    <property type="protein sequence ID" value="RFA11510.1"/>
    <property type="molecule type" value="Genomic_DNA"/>
</dbReference>
<comment type="pathway">
    <text evidence="5">Carbohydrate metabolism; tricarboxylic acid cycle; (S)-malate from fumarate: step 1/1.</text>
</comment>
<evidence type="ECO:0000256" key="2">
    <source>
        <dbReference type="ARBA" id="ARBA00022490"/>
    </source>
</evidence>
<dbReference type="GO" id="GO:0006099">
    <property type="term" value="P:tricarboxylic acid cycle"/>
    <property type="evidence" value="ECO:0007669"/>
    <property type="project" value="UniProtKB-UniRule"/>
</dbReference>
<feature type="domain" description="Fumarase C C-terminal" evidence="7">
    <location>
        <begin position="408"/>
        <end position="466"/>
    </location>
</feature>
<feature type="binding site" evidence="5">
    <location>
        <begin position="324"/>
        <end position="326"/>
    </location>
    <ligand>
        <name>substrate</name>
    </ligand>
</feature>
<feature type="site" description="Important for catalytic activity" evidence="5">
    <location>
        <position position="331"/>
    </location>
</feature>
<feature type="binding site" evidence="5">
    <location>
        <begin position="139"/>
        <end position="141"/>
    </location>
    <ligand>
        <name>substrate</name>
    </ligand>
</feature>
<proteinExistence type="inferred from homology"/>
<dbReference type="Pfam" id="PF10415">
    <property type="entry name" value="FumaraseC_C"/>
    <property type="match status" value="1"/>
</dbReference>
<dbReference type="InterPro" id="IPR024083">
    <property type="entry name" value="Fumarase/histidase_N"/>
</dbReference>